<gene>
    <name evidence="1" type="ORF">RND81_13G087300</name>
</gene>
<accession>A0AAW1GY90</accession>
<organism evidence="1 2">
    <name type="scientific">Saponaria officinalis</name>
    <name type="common">Common soapwort</name>
    <name type="synonym">Lychnis saponaria</name>
    <dbReference type="NCBI Taxonomy" id="3572"/>
    <lineage>
        <taxon>Eukaryota</taxon>
        <taxon>Viridiplantae</taxon>
        <taxon>Streptophyta</taxon>
        <taxon>Embryophyta</taxon>
        <taxon>Tracheophyta</taxon>
        <taxon>Spermatophyta</taxon>
        <taxon>Magnoliopsida</taxon>
        <taxon>eudicotyledons</taxon>
        <taxon>Gunneridae</taxon>
        <taxon>Pentapetalae</taxon>
        <taxon>Caryophyllales</taxon>
        <taxon>Caryophyllaceae</taxon>
        <taxon>Caryophylleae</taxon>
        <taxon>Saponaria</taxon>
    </lineage>
</organism>
<dbReference type="EMBL" id="JBDFQZ010000013">
    <property type="protein sequence ID" value="KAK9668797.1"/>
    <property type="molecule type" value="Genomic_DNA"/>
</dbReference>
<dbReference type="Proteomes" id="UP001443914">
    <property type="component" value="Unassembled WGS sequence"/>
</dbReference>
<dbReference type="AlphaFoldDB" id="A0AAW1GY90"/>
<keyword evidence="2" id="KW-1185">Reference proteome</keyword>
<evidence type="ECO:0000313" key="2">
    <source>
        <dbReference type="Proteomes" id="UP001443914"/>
    </source>
</evidence>
<name>A0AAW1GY90_SAPOF</name>
<proteinExistence type="predicted"/>
<protein>
    <submittedName>
        <fullName evidence="1">Uncharacterized protein</fullName>
    </submittedName>
</protein>
<sequence length="125" mass="14211">MKLKSYVVVSLLYDHISKSEKLIANVDKRRYVKLQFRDVNVNDSATLCLQVFIRRNSLSDTLIGTLNVSVSDLMLSATPEGRGTFDFATLWSEKTNKSVIEFSYRWSVDVVDTASIVSSHYPKLE</sequence>
<evidence type="ECO:0000313" key="1">
    <source>
        <dbReference type="EMBL" id="KAK9668797.1"/>
    </source>
</evidence>
<comment type="caution">
    <text evidence="1">The sequence shown here is derived from an EMBL/GenBank/DDBJ whole genome shotgun (WGS) entry which is preliminary data.</text>
</comment>
<reference evidence="1" key="1">
    <citation type="submission" date="2024-03" db="EMBL/GenBank/DDBJ databases">
        <title>WGS assembly of Saponaria officinalis var. Norfolk2.</title>
        <authorList>
            <person name="Jenkins J."/>
            <person name="Shu S."/>
            <person name="Grimwood J."/>
            <person name="Barry K."/>
            <person name="Goodstein D."/>
            <person name="Schmutz J."/>
            <person name="Leebens-Mack J."/>
            <person name="Osbourn A."/>
        </authorList>
    </citation>
    <scope>NUCLEOTIDE SEQUENCE [LARGE SCALE GENOMIC DNA]</scope>
    <source>
        <strain evidence="1">JIC</strain>
    </source>
</reference>